<dbReference type="Pfam" id="PF12802">
    <property type="entry name" value="MarR_2"/>
    <property type="match status" value="1"/>
</dbReference>
<sequence length="161" mass="17034">MDEIAVIEGAMVAIRRSQRRRTLAGLSGASASGAVFDVLDVVEAAERDGERATVSTVAAALGVDQPRASKLVTAAVEAGLIRREADQADGRRSLLVRTSEGVEASERIHEFRRGVIERVVSSWSGADRADLARLLARFMADFTSVTSGGAPSEGARRRSGP</sequence>
<evidence type="ECO:0000259" key="1">
    <source>
        <dbReference type="PROSITE" id="PS50995"/>
    </source>
</evidence>
<comment type="caution">
    <text evidence="2">The sequence shown here is derived from an EMBL/GenBank/DDBJ whole genome shotgun (WGS) entry which is preliminary data.</text>
</comment>
<evidence type="ECO:0000313" key="2">
    <source>
        <dbReference type="EMBL" id="MFF3667627.1"/>
    </source>
</evidence>
<dbReference type="InterPro" id="IPR036388">
    <property type="entry name" value="WH-like_DNA-bd_sf"/>
</dbReference>
<dbReference type="Proteomes" id="UP001602013">
    <property type="component" value="Unassembled WGS sequence"/>
</dbReference>
<dbReference type="EMBL" id="JBIASD010000011">
    <property type="protein sequence ID" value="MFF3667627.1"/>
    <property type="molecule type" value="Genomic_DNA"/>
</dbReference>
<feature type="domain" description="HTH marR-type" evidence="1">
    <location>
        <begin position="1"/>
        <end position="140"/>
    </location>
</feature>
<evidence type="ECO:0000313" key="3">
    <source>
        <dbReference type="Proteomes" id="UP001602013"/>
    </source>
</evidence>
<dbReference type="InterPro" id="IPR036390">
    <property type="entry name" value="WH_DNA-bd_sf"/>
</dbReference>
<dbReference type="RefSeq" id="WP_387412671.1">
    <property type="nucleotide sequence ID" value="NZ_JBIASD010000011.1"/>
</dbReference>
<dbReference type="PANTHER" id="PTHR33164:SF57">
    <property type="entry name" value="MARR-FAMILY TRANSCRIPTIONAL REGULATOR"/>
    <property type="match status" value="1"/>
</dbReference>
<protein>
    <submittedName>
        <fullName evidence="2">MarR family winged helix-turn-helix transcriptional regulator</fullName>
    </submittedName>
</protein>
<proteinExistence type="predicted"/>
<gene>
    <name evidence="2" type="ORF">ACFYXI_18680</name>
</gene>
<dbReference type="PANTHER" id="PTHR33164">
    <property type="entry name" value="TRANSCRIPTIONAL REGULATOR, MARR FAMILY"/>
    <property type="match status" value="1"/>
</dbReference>
<dbReference type="InterPro" id="IPR039422">
    <property type="entry name" value="MarR/SlyA-like"/>
</dbReference>
<dbReference type="Gene3D" id="1.10.10.10">
    <property type="entry name" value="Winged helix-like DNA-binding domain superfamily/Winged helix DNA-binding domain"/>
    <property type="match status" value="1"/>
</dbReference>
<dbReference type="SUPFAM" id="SSF46785">
    <property type="entry name" value="Winged helix' DNA-binding domain"/>
    <property type="match status" value="1"/>
</dbReference>
<dbReference type="SMART" id="SM00347">
    <property type="entry name" value="HTH_MARR"/>
    <property type="match status" value="1"/>
</dbReference>
<dbReference type="PROSITE" id="PS50995">
    <property type="entry name" value="HTH_MARR_2"/>
    <property type="match status" value="1"/>
</dbReference>
<dbReference type="InterPro" id="IPR000835">
    <property type="entry name" value="HTH_MarR-typ"/>
</dbReference>
<organism evidence="2 3">
    <name type="scientific">Microtetraspora malaysiensis</name>
    <dbReference type="NCBI Taxonomy" id="161358"/>
    <lineage>
        <taxon>Bacteria</taxon>
        <taxon>Bacillati</taxon>
        <taxon>Actinomycetota</taxon>
        <taxon>Actinomycetes</taxon>
        <taxon>Streptosporangiales</taxon>
        <taxon>Streptosporangiaceae</taxon>
        <taxon>Microtetraspora</taxon>
    </lineage>
</organism>
<name>A0ABW6SRK4_9ACTN</name>
<keyword evidence="3" id="KW-1185">Reference proteome</keyword>
<accession>A0ABW6SRK4</accession>
<reference evidence="2 3" key="1">
    <citation type="submission" date="2024-10" db="EMBL/GenBank/DDBJ databases">
        <title>The Natural Products Discovery Center: Release of the First 8490 Sequenced Strains for Exploring Actinobacteria Biosynthetic Diversity.</title>
        <authorList>
            <person name="Kalkreuter E."/>
            <person name="Kautsar S.A."/>
            <person name="Yang D."/>
            <person name="Bader C.D."/>
            <person name="Teijaro C.N."/>
            <person name="Fluegel L."/>
            <person name="Davis C.M."/>
            <person name="Simpson J.R."/>
            <person name="Lauterbach L."/>
            <person name="Steele A.D."/>
            <person name="Gui C."/>
            <person name="Meng S."/>
            <person name="Li G."/>
            <person name="Viehrig K."/>
            <person name="Ye F."/>
            <person name="Su P."/>
            <person name="Kiefer A.F."/>
            <person name="Nichols A."/>
            <person name="Cepeda A.J."/>
            <person name="Yan W."/>
            <person name="Fan B."/>
            <person name="Jiang Y."/>
            <person name="Adhikari A."/>
            <person name="Zheng C.-J."/>
            <person name="Schuster L."/>
            <person name="Cowan T.M."/>
            <person name="Smanski M.J."/>
            <person name="Chevrette M.G."/>
            <person name="De Carvalho L.P.S."/>
            <person name="Shen B."/>
        </authorList>
    </citation>
    <scope>NUCLEOTIDE SEQUENCE [LARGE SCALE GENOMIC DNA]</scope>
    <source>
        <strain evidence="2 3">NPDC002173</strain>
    </source>
</reference>